<dbReference type="Proteomes" id="UP001215598">
    <property type="component" value="Unassembled WGS sequence"/>
</dbReference>
<organism evidence="1 2">
    <name type="scientific">Mycena metata</name>
    <dbReference type="NCBI Taxonomy" id="1033252"/>
    <lineage>
        <taxon>Eukaryota</taxon>
        <taxon>Fungi</taxon>
        <taxon>Dikarya</taxon>
        <taxon>Basidiomycota</taxon>
        <taxon>Agaricomycotina</taxon>
        <taxon>Agaricomycetes</taxon>
        <taxon>Agaricomycetidae</taxon>
        <taxon>Agaricales</taxon>
        <taxon>Marasmiineae</taxon>
        <taxon>Mycenaceae</taxon>
        <taxon>Mycena</taxon>
    </lineage>
</organism>
<evidence type="ECO:0000313" key="1">
    <source>
        <dbReference type="EMBL" id="KAJ7764799.1"/>
    </source>
</evidence>
<proteinExistence type="predicted"/>
<sequence>MSKISSFLHQRILPPAEDTFIELTVPRGKRVLALPAVLATADRLHYLEQLVFHELGFDAGDARRVKKLRAEWLPSFTLVNSHPSQLAQLRFTPEFGDYRNSGDRRNTGDYRNIGDLIGTTPVVIGPQYQW</sequence>
<gene>
    <name evidence="1" type="ORF">B0H16DRAFT_1718016</name>
</gene>
<protein>
    <submittedName>
        <fullName evidence="1">Uncharacterized protein</fullName>
    </submittedName>
</protein>
<reference evidence="1" key="1">
    <citation type="submission" date="2023-03" db="EMBL/GenBank/DDBJ databases">
        <title>Massive genome expansion in bonnet fungi (Mycena s.s.) driven by repeated elements and novel gene families across ecological guilds.</title>
        <authorList>
            <consortium name="Lawrence Berkeley National Laboratory"/>
            <person name="Harder C.B."/>
            <person name="Miyauchi S."/>
            <person name="Viragh M."/>
            <person name="Kuo A."/>
            <person name="Thoen E."/>
            <person name="Andreopoulos B."/>
            <person name="Lu D."/>
            <person name="Skrede I."/>
            <person name="Drula E."/>
            <person name="Henrissat B."/>
            <person name="Morin E."/>
            <person name="Kohler A."/>
            <person name="Barry K."/>
            <person name="LaButti K."/>
            <person name="Morin E."/>
            <person name="Salamov A."/>
            <person name="Lipzen A."/>
            <person name="Mereny Z."/>
            <person name="Hegedus B."/>
            <person name="Baldrian P."/>
            <person name="Stursova M."/>
            <person name="Weitz H."/>
            <person name="Taylor A."/>
            <person name="Grigoriev I.V."/>
            <person name="Nagy L.G."/>
            <person name="Martin F."/>
            <person name="Kauserud H."/>
        </authorList>
    </citation>
    <scope>NUCLEOTIDE SEQUENCE</scope>
    <source>
        <strain evidence="1">CBHHK182m</strain>
    </source>
</reference>
<evidence type="ECO:0000313" key="2">
    <source>
        <dbReference type="Proteomes" id="UP001215598"/>
    </source>
</evidence>
<keyword evidence="2" id="KW-1185">Reference proteome</keyword>
<comment type="caution">
    <text evidence="1">The sequence shown here is derived from an EMBL/GenBank/DDBJ whole genome shotgun (WGS) entry which is preliminary data.</text>
</comment>
<dbReference type="AlphaFoldDB" id="A0AAD7JHY3"/>
<name>A0AAD7JHY3_9AGAR</name>
<dbReference type="EMBL" id="JARKIB010000027">
    <property type="protein sequence ID" value="KAJ7764799.1"/>
    <property type="molecule type" value="Genomic_DNA"/>
</dbReference>
<accession>A0AAD7JHY3</accession>